<dbReference type="EMBL" id="BPLQ01003364">
    <property type="protein sequence ID" value="GIX99975.1"/>
    <property type="molecule type" value="Genomic_DNA"/>
</dbReference>
<sequence>MESINNIDADMIKEHTGNITLLWVKAHVGHIGNERADEIAKAATLRTDVDHMVAFDSRFVKKLIKKEILVEWQNKWSDSTKGREVFSLLPEVRETRTLGNFVLNQIYTGHGSFAVYQARFFGKQTTCQCGHPQEGRNHIIYDCPLSNEIRKKYFPKGYKNAALGLLQANKTSKQGLVNIMRQKLQSALQPSEEED</sequence>
<accession>A0AAV4PUG3</accession>
<name>A0AAV4PUG3_9ARAC</name>
<keyword evidence="3" id="KW-1185">Reference proteome</keyword>
<evidence type="ECO:0000259" key="1">
    <source>
        <dbReference type="PROSITE" id="PS50879"/>
    </source>
</evidence>
<dbReference type="Proteomes" id="UP001054837">
    <property type="component" value="Unassembled WGS sequence"/>
</dbReference>
<dbReference type="InterPro" id="IPR002156">
    <property type="entry name" value="RNaseH_domain"/>
</dbReference>
<dbReference type="InterPro" id="IPR036397">
    <property type="entry name" value="RNaseH_sf"/>
</dbReference>
<reference evidence="2 3" key="1">
    <citation type="submission" date="2021-06" db="EMBL/GenBank/DDBJ databases">
        <title>Caerostris darwini draft genome.</title>
        <authorList>
            <person name="Kono N."/>
            <person name="Arakawa K."/>
        </authorList>
    </citation>
    <scope>NUCLEOTIDE SEQUENCE [LARGE SCALE GENOMIC DNA]</scope>
</reference>
<dbReference type="SUPFAM" id="SSF53098">
    <property type="entry name" value="Ribonuclease H-like"/>
    <property type="match status" value="1"/>
</dbReference>
<dbReference type="Gene3D" id="3.30.420.10">
    <property type="entry name" value="Ribonuclease H-like superfamily/Ribonuclease H"/>
    <property type="match status" value="1"/>
</dbReference>
<dbReference type="GO" id="GO:0003676">
    <property type="term" value="F:nucleic acid binding"/>
    <property type="evidence" value="ECO:0007669"/>
    <property type="project" value="InterPro"/>
</dbReference>
<dbReference type="GO" id="GO:0004523">
    <property type="term" value="F:RNA-DNA hybrid ribonuclease activity"/>
    <property type="evidence" value="ECO:0007669"/>
    <property type="project" value="InterPro"/>
</dbReference>
<dbReference type="AlphaFoldDB" id="A0AAV4PUG3"/>
<comment type="caution">
    <text evidence="2">The sequence shown here is derived from an EMBL/GenBank/DDBJ whole genome shotgun (WGS) entry which is preliminary data.</text>
</comment>
<evidence type="ECO:0000313" key="3">
    <source>
        <dbReference type="Proteomes" id="UP001054837"/>
    </source>
</evidence>
<proteinExistence type="predicted"/>
<feature type="domain" description="RNase H type-1" evidence="1">
    <location>
        <begin position="1"/>
        <end position="45"/>
    </location>
</feature>
<protein>
    <recommendedName>
        <fullName evidence="1">RNase H type-1 domain-containing protein</fullName>
    </recommendedName>
</protein>
<dbReference type="PROSITE" id="PS50879">
    <property type="entry name" value="RNASE_H_1"/>
    <property type="match status" value="1"/>
</dbReference>
<gene>
    <name evidence="2" type="primary">R1A1-elementORF2_560</name>
    <name evidence="2" type="ORF">CDAR_447361</name>
</gene>
<dbReference type="InterPro" id="IPR012337">
    <property type="entry name" value="RNaseH-like_sf"/>
</dbReference>
<evidence type="ECO:0000313" key="2">
    <source>
        <dbReference type="EMBL" id="GIX99975.1"/>
    </source>
</evidence>
<organism evidence="2 3">
    <name type="scientific">Caerostris darwini</name>
    <dbReference type="NCBI Taxonomy" id="1538125"/>
    <lineage>
        <taxon>Eukaryota</taxon>
        <taxon>Metazoa</taxon>
        <taxon>Ecdysozoa</taxon>
        <taxon>Arthropoda</taxon>
        <taxon>Chelicerata</taxon>
        <taxon>Arachnida</taxon>
        <taxon>Araneae</taxon>
        <taxon>Araneomorphae</taxon>
        <taxon>Entelegynae</taxon>
        <taxon>Araneoidea</taxon>
        <taxon>Araneidae</taxon>
        <taxon>Caerostris</taxon>
    </lineage>
</organism>